<organism evidence="3 4">
    <name type="scientific">Clunio marinus</name>
    <dbReference type="NCBI Taxonomy" id="568069"/>
    <lineage>
        <taxon>Eukaryota</taxon>
        <taxon>Metazoa</taxon>
        <taxon>Ecdysozoa</taxon>
        <taxon>Arthropoda</taxon>
        <taxon>Hexapoda</taxon>
        <taxon>Insecta</taxon>
        <taxon>Pterygota</taxon>
        <taxon>Neoptera</taxon>
        <taxon>Endopterygota</taxon>
        <taxon>Diptera</taxon>
        <taxon>Nematocera</taxon>
        <taxon>Chironomoidea</taxon>
        <taxon>Chironomidae</taxon>
        <taxon>Clunio</taxon>
    </lineage>
</organism>
<dbReference type="Proteomes" id="UP000183832">
    <property type="component" value="Unassembled WGS sequence"/>
</dbReference>
<protein>
    <submittedName>
        <fullName evidence="3">CLUMA_CG017629, isoform A</fullName>
    </submittedName>
</protein>
<accession>A0A1J1IZG4</accession>
<dbReference type="PANTHER" id="PTHR31493">
    <property type="entry name" value="NAZO FAMILY MEMBER"/>
    <property type="match status" value="1"/>
</dbReference>
<keyword evidence="2" id="KW-0472">Membrane</keyword>
<dbReference type="PANTHER" id="PTHR31493:SF1">
    <property type="entry name" value="PROTEIN C19ORF12"/>
    <property type="match status" value="1"/>
</dbReference>
<dbReference type="Pfam" id="PF20721">
    <property type="entry name" value="C19orf12"/>
    <property type="match status" value="1"/>
</dbReference>
<gene>
    <name evidence="3" type="ORF">CLUMA_CG017629</name>
</gene>
<keyword evidence="4" id="KW-1185">Reference proteome</keyword>
<comment type="similarity">
    <text evidence="1">Belongs to the C19orf12 family.</text>
</comment>
<evidence type="ECO:0000313" key="3">
    <source>
        <dbReference type="EMBL" id="CRL04558.1"/>
    </source>
</evidence>
<evidence type="ECO:0000313" key="4">
    <source>
        <dbReference type="Proteomes" id="UP000183832"/>
    </source>
</evidence>
<dbReference type="STRING" id="568069.A0A1J1IZG4"/>
<name>A0A1J1IZG4_9DIPT</name>
<dbReference type="AlphaFoldDB" id="A0A1J1IZG4"/>
<dbReference type="OrthoDB" id="5976774at2759"/>
<keyword evidence="2" id="KW-0812">Transmembrane</keyword>
<dbReference type="EMBL" id="CVRI01000063">
    <property type="protein sequence ID" value="CRL04558.1"/>
    <property type="molecule type" value="Genomic_DNA"/>
</dbReference>
<sequence>MTVNTREIIEAVSIVTDNHDIRVTVKSSAQASLTVAGFTFAGAFILGPLGIPIGATAGGLYAYSKSKGTFKSAAVVIKEEMTDHEKERLCGHVVEAFKNFSAEDVAMLVPLLMTSDALQKIIVTQVMQFLKNELRMQII</sequence>
<reference evidence="3 4" key="1">
    <citation type="submission" date="2015-04" db="EMBL/GenBank/DDBJ databases">
        <authorList>
            <person name="Syromyatnikov M.Y."/>
            <person name="Popov V.N."/>
        </authorList>
    </citation>
    <scope>NUCLEOTIDE SEQUENCE [LARGE SCALE GENOMIC DNA]</scope>
</reference>
<evidence type="ECO:0000256" key="1">
    <source>
        <dbReference type="ARBA" id="ARBA00029457"/>
    </source>
</evidence>
<evidence type="ECO:0000256" key="2">
    <source>
        <dbReference type="SAM" id="Phobius"/>
    </source>
</evidence>
<dbReference type="InterPro" id="IPR033369">
    <property type="entry name" value="C19orf12"/>
</dbReference>
<feature type="transmembrane region" description="Helical" evidence="2">
    <location>
        <begin position="35"/>
        <end position="63"/>
    </location>
</feature>
<proteinExistence type="inferred from homology"/>
<keyword evidence="2" id="KW-1133">Transmembrane helix</keyword>